<proteinExistence type="predicted"/>
<dbReference type="PANTHER" id="PTHR22854">
    <property type="entry name" value="TRYPTOPHAN BIOSYNTHESIS PROTEIN"/>
    <property type="match status" value="1"/>
</dbReference>
<sequence>MDDDVVKGHMATLSSPSSLEAPDLLKTSITKRKGTLTVIAEYKRKLNAEGFVNDIFEPELMSPVFREFGASATAVMTDKRMGGCDYADLETVAREQEEAKGDVPGPLPVICSDLIVDKVQIARAKACGAGAITLQLGLLGEEK</sequence>
<evidence type="ECO:0000256" key="6">
    <source>
        <dbReference type="ARBA" id="ARBA00022822"/>
    </source>
</evidence>
<dbReference type="Proteomes" id="UP001165082">
    <property type="component" value="Unassembled WGS sequence"/>
</dbReference>
<dbReference type="AlphaFoldDB" id="A0A9W7AB11"/>
<keyword evidence="5" id="KW-0210">Decarboxylase</keyword>
<reference evidence="10" key="1">
    <citation type="submission" date="2022-07" db="EMBL/GenBank/DDBJ databases">
        <title>Genome analysis of Parmales, a sister group of diatoms, reveals the evolutionary specialization of diatoms from phago-mixotrophs to photoautotrophs.</title>
        <authorList>
            <person name="Ban H."/>
            <person name="Sato S."/>
            <person name="Yoshikawa S."/>
            <person name="Kazumasa Y."/>
            <person name="Nakamura Y."/>
            <person name="Ichinomiya M."/>
            <person name="Saitoh K."/>
            <person name="Sato N."/>
            <person name="Blanc-Mathieu R."/>
            <person name="Endo H."/>
            <person name="Kuwata A."/>
            <person name="Ogata H."/>
        </authorList>
    </citation>
    <scope>NUCLEOTIDE SEQUENCE</scope>
</reference>
<keyword evidence="8" id="KW-0456">Lyase</keyword>
<dbReference type="Gene3D" id="3.20.20.70">
    <property type="entry name" value="Aldolase class I"/>
    <property type="match status" value="1"/>
</dbReference>
<evidence type="ECO:0000256" key="8">
    <source>
        <dbReference type="ARBA" id="ARBA00023239"/>
    </source>
</evidence>
<dbReference type="OrthoDB" id="524799at2759"/>
<comment type="pathway">
    <text evidence="2">Amino-acid biosynthesis; L-tryptophan biosynthesis; L-tryptophan from chorismate: step 4/5.</text>
</comment>
<keyword evidence="7" id="KW-0057">Aromatic amino acid biosynthesis</keyword>
<dbReference type="InterPro" id="IPR013798">
    <property type="entry name" value="Indole-3-glycerol_P_synth_dom"/>
</dbReference>
<dbReference type="InterPro" id="IPR045186">
    <property type="entry name" value="Indole-3-glycerol_P_synth"/>
</dbReference>
<dbReference type="InterPro" id="IPR013785">
    <property type="entry name" value="Aldolase_TIM"/>
</dbReference>
<comment type="caution">
    <text evidence="10">The sequence shown here is derived from an EMBL/GenBank/DDBJ whole genome shotgun (WGS) entry which is preliminary data.</text>
</comment>
<organism evidence="10 11">
    <name type="scientific">Triparma retinervis</name>
    <dbReference type="NCBI Taxonomy" id="2557542"/>
    <lineage>
        <taxon>Eukaryota</taxon>
        <taxon>Sar</taxon>
        <taxon>Stramenopiles</taxon>
        <taxon>Ochrophyta</taxon>
        <taxon>Bolidophyceae</taxon>
        <taxon>Parmales</taxon>
        <taxon>Triparmaceae</taxon>
        <taxon>Triparma</taxon>
    </lineage>
</organism>
<evidence type="ECO:0000256" key="3">
    <source>
        <dbReference type="ARBA" id="ARBA00012362"/>
    </source>
</evidence>
<evidence type="ECO:0000259" key="9">
    <source>
        <dbReference type="Pfam" id="PF00218"/>
    </source>
</evidence>
<name>A0A9W7AB11_9STRA</name>
<comment type="catalytic activity">
    <reaction evidence="1">
        <text>1-(2-carboxyphenylamino)-1-deoxy-D-ribulose 5-phosphate + H(+) = (1S,2R)-1-C-(indol-3-yl)glycerol 3-phosphate + CO2 + H2O</text>
        <dbReference type="Rhea" id="RHEA:23476"/>
        <dbReference type="ChEBI" id="CHEBI:15377"/>
        <dbReference type="ChEBI" id="CHEBI:15378"/>
        <dbReference type="ChEBI" id="CHEBI:16526"/>
        <dbReference type="ChEBI" id="CHEBI:58613"/>
        <dbReference type="ChEBI" id="CHEBI:58866"/>
        <dbReference type="EC" id="4.1.1.48"/>
    </reaction>
</comment>
<dbReference type="SUPFAM" id="SSF51366">
    <property type="entry name" value="Ribulose-phoshate binding barrel"/>
    <property type="match status" value="1"/>
</dbReference>
<evidence type="ECO:0000256" key="4">
    <source>
        <dbReference type="ARBA" id="ARBA00022605"/>
    </source>
</evidence>
<feature type="non-terminal residue" evidence="10">
    <location>
        <position position="143"/>
    </location>
</feature>
<dbReference type="GO" id="GO:0004640">
    <property type="term" value="F:phosphoribosylanthranilate isomerase activity"/>
    <property type="evidence" value="ECO:0007669"/>
    <property type="project" value="TreeGrafter"/>
</dbReference>
<dbReference type="EMBL" id="BRXZ01001180">
    <property type="protein sequence ID" value="GMH64540.1"/>
    <property type="molecule type" value="Genomic_DNA"/>
</dbReference>
<keyword evidence="6" id="KW-0822">Tryptophan biosynthesis</keyword>
<dbReference type="GO" id="GO:0000162">
    <property type="term" value="P:L-tryptophan biosynthetic process"/>
    <property type="evidence" value="ECO:0007669"/>
    <property type="project" value="UniProtKB-KW"/>
</dbReference>
<evidence type="ECO:0000256" key="7">
    <source>
        <dbReference type="ARBA" id="ARBA00023141"/>
    </source>
</evidence>
<evidence type="ECO:0000256" key="1">
    <source>
        <dbReference type="ARBA" id="ARBA00001633"/>
    </source>
</evidence>
<keyword evidence="11" id="KW-1185">Reference proteome</keyword>
<evidence type="ECO:0000256" key="2">
    <source>
        <dbReference type="ARBA" id="ARBA00004696"/>
    </source>
</evidence>
<accession>A0A9W7AB11</accession>
<evidence type="ECO:0000313" key="11">
    <source>
        <dbReference type="Proteomes" id="UP001165082"/>
    </source>
</evidence>
<dbReference type="GO" id="GO:0004425">
    <property type="term" value="F:indole-3-glycerol-phosphate synthase activity"/>
    <property type="evidence" value="ECO:0007669"/>
    <property type="project" value="UniProtKB-EC"/>
</dbReference>
<dbReference type="PANTHER" id="PTHR22854:SF2">
    <property type="entry name" value="INDOLE-3-GLYCEROL-PHOSPHATE SYNTHASE"/>
    <property type="match status" value="1"/>
</dbReference>
<gene>
    <name evidence="10" type="ORF">TrRE_jg5713</name>
</gene>
<protein>
    <recommendedName>
        <fullName evidence="3">indole-3-glycerol-phosphate synthase</fullName>
        <ecNumber evidence="3">4.1.1.48</ecNumber>
    </recommendedName>
</protein>
<feature type="domain" description="Indole-3-glycerol phosphate synthase" evidence="9">
    <location>
        <begin position="25"/>
        <end position="142"/>
    </location>
</feature>
<keyword evidence="4" id="KW-0028">Amino-acid biosynthesis</keyword>
<dbReference type="Pfam" id="PF00218">
    <property type="entry name" value="IGPS"/>
    <property type="match status" value="1"/>
</dbReference>
<dbReference type="InterPro" id="IPR011060">
    <property type="entry name" value="RibuloseP-bd_barrel"/>
</dbReference>
<evidence type="ECO:0000256" key="5">
    <source>
        <dbReference type="ARBA" id="ARBA00022793"/>
    </source>
</evidence>
<evidence type="ECO:0000313" key="10">
    <source>
        <dbReference type="EMBL" id="GMH64540.1"/>
    </source>
</evidence>
<dbReference type="EC" id="4.1.1.48" evidence="3"/>